<dbReference type="RefSeq" id="WP_149163633.1">
    <property type="nucleotide sequence ID" value="NZ_QOKV01000002.1"/>
</dbReference>
<evidence type="ECO:0000313" key="13">
    <source>
        <dbReference type="EMBL" id="KAA0687482.1"/>
    </source>
</evidence>
<comment type="function">
    <text evidence="1 12">Catalyzes the hydrolysis of methenyl-H(4)MPT(+) to 5-formyl-H(4)MPT.</text>
</comment>
<protein>
    <recommendedName>
        <fullName evidence="6 12">Methenyltetrahydromethanopterin cyclohydrolase</fullName>
        <ecNumber evidence="5 12">3.5.4.27</ecNumber>
    </recommendedName>
    <alternativeName>
        <fullName evidence="10 12">Methenyl-H4MPT cyclohydrolase</fullName>
    </alternativeName>
</protein>
<organism evidence="13 14">
    <name type="scientific">Azospirillum brasilense</name>
    <dbReference type="NCBI Taxonomy" id="192"/>
    <lineage>
        <taxon>Bacteria</taxon>
        <taxon>Pseudomonadati</taxon>
        <taxon>Pseudomonadota</taxon>
        <taxon>Alphaproteobacteria</taxon>
        <taxon>Rhodospirillales</taxon>
        <taxon>Azospirillaceae</taxon>
        <taxon>Azospirillum</taxon>
    </lineage>
</organism>
<evidence type="ECO:0000256" key="2">
    <source>
        <dbReference type="ARBA" id="ARBA00004496"/>
    </source>
</evidence>
<dbReference type="CDD" id="cd00545">
    <property type="entry name" value="MCH"/>
    <property type="match status" value="1"/>
</dbReference>
<dbReference type="GO" id="GO:0005737">
    <property type="term" value="C:cytoplasm"/>
    <property type="evidence" value="ECO:0007669"/>
    <property type="project" value="UniProtKB-SubCell"/>
</dbReference>
<dbReference type="Pfam" id="PF02289">
    <property type="entry name" value="MCH"/>
    <property type="match status" value="1"/>
</dbReference>
<keyword evidence="7 12" id="KW-0963">Cytoplasm</keyword>
<comment type="subcellular location">
    <subcellularLocation>
        <location evidence="2 12">Cytoplasm</location>
    </subcellularLocation>
</comment>
<accession>A0A6L3B422</accession>
<keyword evidence="9 12" id="KW-0378">Hydrolase</keyword>
<dbReference type="EC" id="3.5.4.27" evidence="5 12"/>
<dbReference type="EMBL" id="QOKV01000002">
    <property type="protein sequence ID" value="KAA0687482.1"/>
    <property type="molecule type" value="Genomic_DNA"/>
</dbReference>
<keyword evidence="8 12" id="KW-0554">One-carbon metabolism</keyword>
<dbReference type="NCBIfam" id="TIGR03120">
    <property type="entry name" value="one_C_mch"/>
    <property type="match status" value="1"/>
</dbReference>
<evidence type="ECO:0000256" key="8">
    <source>
        <dbReference type="ARBA" id="ARBA00022563"/>
    </source>
</evidence>
<comment type="pathway">
    <text evidence="3 12">One-carbon metabolism; formaldehyde degradation; formate from formaldehyde (H(4)MPT route): step 3/5.</text>
</comment>
<dbReference type="GO" id="GO:0046294">
    <property type="term" value="P:formaldehyde catabolic process"/>
    <property type="evidence" value="ECO:0007669"/>
    <property type="project" value="UniProtKB-UniRule"/>
</dbReference>
<evidence type="ECO:0000256" key="12">
    <source>
        <dbReference type="HAMAP-Rule" id="MF_00486"/>
    </source>
</evidence>
<comment type="catalytic activity">
    <reaction evidence="11 12">
        <text>5,10-methenyl-5,6,7,8-tetrahydromethanopterin + H2O = N(5)-formyl-5,6,7,8-tetrahydromethanopterin + H(+)</text>
        <dbReference type="Rhea" id="RHEA:19053"/>
        <dbReference type="ChEBI" id="CHEBI:15377"/>
        <dbReference type="ChEBI" id="CHEBI:15378"/>
        <dbReference type="ChEBI" id="CHEBI:58018"/>
        <dbReference type="ChEBI" id="CHEBI:58337"/>
        <dbReference type="EC" id="3.5.4.27"/>
    </reaction>
</comment>
<evidence type="ECO:0000256" key="9">
    <source>
        <dbReference type="ARBA" id="ARBA00022801"/>
    </source>
</evidence>
<dbReference type="HAMAP" id="MF_00486">
    <property type="entry name" value="McH"/>
    <property type="match status" value="1"/>
</dbReference>
<dbReference type="SUPFAM" id="SSF56199">
    <property type="entry name" value="Methenyltetrahydromethanopterin cyclohydrolase"/>
    <property type="match status" value="1"/>
</dbReference>
<gene>
    <name evidence="12" type="primary">mch</name>
    <name evidence="13" type="ORF">DS837_04440</name>
</gene>
<evidence type="ECO:0000256" key="1">
    <source>
        <dbReference type="ARBA" id="ARBA00004058"/>
    </source>
</evidence>
<evidence type="ECO:0000256" key="6">
    <source>
        <dbReference type="ARBA" id="ARBA00020597"/>
    </source>
</evidence>
<sequence length="334" mass="34486">MTTKPPSDPRPSLAALSAPLVERLMADAPVLRLGVQKVGGASVVDAGISHPGGLEAGRRIAELCMGGLGRVAFGPVPWGTVPGPPSWPFGVTVHSAQPVLACLGSQYAGWSLSHGSGKGAFFALGSGPGRALARQEALFDELDYRDTADAAVFVMEATAVPPAELVAHIAATCGIAADRLTLVLTPTQSLAGTTQVVARVLEVALHKLHALGFPLDRVADGIGMAPLPPPGGGFLTAMGRTNDAILYGGTVHLHVTGPDDAAEDLARRLPSAASRDHGRPFAEIFAAAKGDFYAIDSMLFSPARVTVTALDSGRSFHGGTLAPDLVERSFRDVR</sequence>
<evidence type="ECO:0000313" key="14">
    <source>
        <dbReference type="Proteomes" id="UP000476837"/>
    </source>
</evidence>
<dbReference type="GO" id="GO:0006730">
    <property type="term" value="P:one-carbon metabolic process"/>
    <property type="evidence" value="ECO:0007669"/>
    <property type="project" value="UniProtKB-UniRule"/>
</dbReference>
<comment type="similarity">
    <text evidence="4 12">Belongs to the MCH family.</text>
</comment>
<evidence type="ECO:0000256" key="5">
    <source>
        <dbReference type="ARBA" id="ARBA00012765"/>
    </source>
</evidence>
<comment type="caution">
    <text evidence="13">The sequence shown here is derived from an EMBL/GenBank/DDBJ whole genome shotgun (WGS) entry which is preliminary data.</text>
</comment>
<reference evidence="13 14" key="1">
    <citation type="submission" date="2018-07" db="EMBL/GenBank/DDBJ databases">
        <title>Genome sequence of Roseomonas fauriae ATCC 49958.</title>
        <authorList>
            <person name="Sant'Anna F.H."/>
            <person name="Baldani J.I."/>
            <person name="Zilli J.E."/>
            <person name="Reis V.M."/>
            <person name="Hartmann A."/>
            <person name="Cruz L."/>
            <person name="de Souza E.M."/>
            <person name="de Oliveira Pedrosa F."/>
            <person name="Passaglia L.M.P."/>
        </authorList>
    </citation>
    <scope>NUCLEOTIDE SEQUENCE [LARGE SCALE GENOMIC DNA]</scope>
    <source>
        <strain evidence="13 14">ATCC 49958</strain>
    </source>
</reference>
<dbReference type="AlphaFoldDB" id="A0A6L3B422"/>
<dbReference type="GO" id="GO:0018759">
    <property type="term" value="F:methenyltetrahydromethanopterin cyclohydrolase activity"/>
    <property type="evidence" value="ECO:0007669"/>
    <property type="project" value="UniProtKB-UniRule"/>
</dbReference>
<evidence type="ECO:0000256" key="4">
    <source>
        <dbReference type="ARBA" id="ARBA00006902"/>
    </source>
</evidence>
<evidence type="ECO:0000256" key="10">
    <source>
        <dbReference type="ARBA" id="ARBA00030468"/>
    </source>
</evidence>
<evidence type="ECO:0000256" key="7">
    <source>
        <dbReference type="ARBA" id="ARBA00022490"/>
    </source>
</evidence>
<dbReference type="Proteomes" id="UP000476837">
    <property type="component" value="Unassembled WGS sequence"/>
</dbReference>
<dbReference type="Gene3D" id="3.10.340.11">
    <property type="entry name" value="Methenyltetrahydromethanopterin Cyclohydrolase, Chain A, domain 1"/>
    <property type="match status" value="1"/>
</dbReference>
<dbReference type="UniPathway" id="UPA00562">
    <property type="reaction ID" value="UER00703"/>
</dbReference>
<name>A0A6L3B422_AZOBR</name>
<evidence type="ECO:0000256" key="3">
    <source>
        <dbReference type="ARBA" id="ARBA00005087"/>
    </source>
</evidence>
<dbReference type="InterPro" id="IPR003209">
    <property type="entry name" value="METHMP_CycHdrlase"/>
</dbReference>
<evidence type="ECO:0000256" key="11">
    <source>
        <dbReference type="ARBA" id="ARBA00048684"/>
    </source>
</evidence>
<dbReference type="Gene3D" id="3.30.1030.10">
    <property type="entry name" value="Methenyltetrahydromethanopterin Cyclohydrolase, Chain A, domain 2"/>
    <property type="match status" value="1"/>
</dbReference>
<proteinExistence type="inferred from homology"/>